<evidence type="ECO:0000256" key="2">
    <source>
        <dbReference type="SAM" id="Phobius"/>
    </source>
</evidence>
<keyword evidence="2" id="KW-0472">Membrane</keyword>
<organism evidence="3 4">
    <name type="scientific">Tannerella forsythia (strain ATCC 43037 / JCM 10827 / CCUG 21028 A / KCTC 5666 / FDC 338)</name>
    <name type="common">Bacteroides forsythus</name>
    <dbReference type="NCBI Taxonomy" id="203275"/>
    <lineage>
        <taxon>Bacteria</taxon>
        <taxon>Pseudomonadati</taxon>
        <taxon>Bacteroidota</taxon>
        <taxon>Bacteroidia</taxon>
        <taxon>Bacteroidales</taxon>
        <taxon>Tannerellaceae</taxon>
        <taxon>Tannerella</taxon>
    </lineage>
</organism>
<feature type="region of interest" description="Disordered" evidence="1">
    <location>
        <begin position="1"/>
        <end position="20"/>
    </location>
</feature>
<evidence type="ECO:0000313" key="3">
    <source>
        <dbReference type="EMBL" id="AEW20176.1"/>
    </source>
</evidence>
<dbReference type="HOGENOM" id="CLU_2653250_0_0_10"/>
<evidence type="ECO:0000256" key="1">
    <source>
        <dbReference type="SAM" id="MobiDB-lite"/>
    </source>
</evidence>
<reference evidence="4" key="1">
    <citation type="submission" date="2011-12" db="EMBL/GenBank/DDBJ databases">
        <title>Complete sequence of Tannerella forsythia ATCC 43037.</title>
        <authorList>
            <person name="Dewhirst F."/>
            <person name="Tanner A."/>
            <person name="Izard J."/>
            <person name="Brinkac L."/>
            <person name="Durkin A.S."/>
            <person name="Hostetler J."/>
            <person name="Shetty J."/>
            <person name="Torralba M."/>
            <person name="Gill S."/>
            <person name="Nelson K."/>
        </authorList>
    </citation>
    <scope>NUCLEOTIDE SEQUENCE [LARGE SCALE GENOMIC DNA]</scope>
    <source>
        <strain evidence="4">ATCC 43037 / JCM 10827 / CCUG 33226 / KCTC 5666 / FDC 338</strain>
    </source>
</reference>
<protein>
    <submittedName>
        <fullName evidence="3">Uncharacterized protein</fullName>
    </submittedName>
</protein>
<dbReference type="PATRIC" id="fig|203275.8.peg.1603"/>
<feature type="transmembrane region" description="Helical" evidence="2">
    <location>
        <begin position="57"/>
        <end position="75"/>
    </location>
</feature>
<proteinExistence type="predicted"/>
<keyword evidence="2" id="KW-1133">Transmembrane helix</keyword>
<sequence length="76" mass="8781">MQQFNNKHPQGNKPPTGTCSSFFPSSSFLYDKKMFPLQSRTTTNENMKHRHSLVGQGYMLPFVLITFFFFSIVILS</sequence>
<dbReference type="AlphaFoldDB" id="G8UNJ8"/>
<accession>G8UNJ8</accession>
<evidence type="ECO:0000313" key="4">
    <source>
        <dbReference type="Proteomes" id="UP000005436"/>
    </source>
</evidence>
<name>G8UNJ8_TANFA</name>
<dbReference type="KEGG" id="tfo:BFO_1770"/>
<gene>
    <name evidence="3" type="ordered locus">BFO_1770</name>
</gene>
<dbReference type="Proteomes" id="UP000005436">
    <property type="component" value="Chromosome"/>
</dbReference>
<dbReference type="EMBL" id="CP003191">
    <property type="protein sequence ID" value="AEW20176.1"/>
    <property type="molecule type" value="Genomic_DNA"/>
</dbReference>
<keyword evidence="2" id="KW-0812">Transmembrane</keyword>
<keyword evidence="4" id="KW-1185">Reference proteome</keyword>